<dbReference type="GeneTree" id="ENSGT00940000165644"/>
<protein>
    <recommendedName>
        <fullName evidence="1">SEFIR domain-containing protein</fullName>
    </recommendedName>
</protein>
<evidence type="ECO:0000313" key="3">
    <source>
        <dbReference type="Proteomes" id="UP000008144"/>
    </source>
</evidence>
<dbReference type="Ensembl" id="ENSCINT00000021158.2">
    <property type="protein sequence ID" value="ENSCINP00000021158.2"/>
    <property type="gene ID" value="ENSCING00000010690.2"/>
</dbReference>
<feature type="domain" description="SEFIR" evidence="1">
    <location>
        <begin position="2"/>
        <end position="91"/>
    </location>
</feature>
<dbReference type="HOGENOM" id="CLU_1063651_0_0_1"/>
<evidence type="ECO:0000259" key="1">
    <source>
        <dbReference type="Pfam" id="PF08357"/>
    </source>
</evidence>
<proteinExistence type="predicted"/>
<keyword evidence="3" id="KW-1185">Reference proteome</keyword>
<sequence>MWMQNSFEQAEFVLFICPHYNVDEYKDKSVGVVGDFGNAFRYMENQIRDKKRYVTVLLPYADIECWQTNKWLQNMTRVYKIMDQIEDLYFHIQERSKLNFSGRHTVEYVSKADYVRTKEGRAFREAVLRFRDVMNQPIVMEETTEVEESDAPDEQEQISMLMIDIIPPQPLPPPCGQTDRSIHLAPPPPLVEKPEEEIRLINAGLTNVEPCPFHREGYFPSYPHSQQAPTTFLEVPEQPLEQNITSSDPDLSCEINLRDSVG</sequence>
<evidence type="ECO:0000313" key="2">
    <source>
        <dbReference type="Ensembl" id="ENSCINP00000021158.2"/>
    </source>
</evidence>
<reference evidence="2" key="2">
    <citation type="submission" date="2025-08" db="UniProtKB">
        <authorList>
            <consortium name="Ensembl"/>
        </authorList>
    </citation>
    <scope>IDENTIFICATION</scope>
</reference>
<accession>F6SCS5</accession>
<reference evidence="3" key="1">
    <citation type="journal article" date="2002" name="Science">
        <title>The draft genome of Ciona intestinalis: insights into chordate and vertebrate origins.</title>
        <authorList>
            <person name="Dehal P."/>
            <person name="Satou Y."/>
            <person name="Campbell R.K."/>
            <person name="Chapman J."/>
            <person name="Degnan B."/>
            <person name="De Tomaso A."/>
            <person name="Davidson B."/>
            <person name="Di Gregorio A."/>
            <person name="Gelpke M."/>
            <person name="Goodstein D.M."/>
            <person name="Harafuji N."/>
            <person name="Hastings K.E."/>
            <person name="Ho I."/>
            <person name="Hotta K."/>
            <person name="Huang W."/>
            <person name="Kawashima T."/>
            <person name="Lemaire P."/>
            <person name="Martinez D."/>
            <person name="Meinertzhagen I.A."/>
            <person name="Necula S."/>
            <person name="Nonaka M."/>
            <person name="Putnam N."/>
            <person name="Rash S."/>
            <person name="Saiga H."/>
            <person name="Satake M."/>
            <person name="Terry A."/>
            <person name="Yamada L."/>
            <person name="Wang H.G."/>
            <person name="Awazu S."/>
            <person name="Azumi K."/>
            <person name="Boore J."/>
            <person name="Branno M."/>
            <person name="Chin-Bow S."/>
            <person name="DeSantis R."/>
            <person name="Doyle S."/>
            <person name="Francino P."/>
            <person name="Keys D.N."/>
            <person name="Haga S."/>
            <person name="Hayashi H."/>
            <person name="Hino K."/>
            <person name="Imai K.S."/>
            <person name="Inaba K."/>
            <person name="Kano S."/>
            <person name="Kobayashi K."/>
            <person name="Kobayashi M."/>
            <person name="Lee B.I."/>
            <person name="Makabe K.W."/>
            <person name="Manohar C."/>
            <person name="Matassi G."/>
            <person name="Medina M."/>
            <person name="Mochizuki Y."/>
            <person name="Mount S."/>
            <person name="Morishita T."/>
            <person name="Miura S."/>
            <person name="Nakayama A."/>
            <person name="Nishizaka S."/>
            <person name="Nomoto H."/>
            <person name="Ohta F."/>
            <person name="Oishi K."/>
            <person name="Rigoutsos I."/>
            <person name="Sano M."/>
            <person name="Sasaki A."/>
            <person name="Sasakura Y."/>
            <person name="Shoguchi E."/>
            <person name="Shin-i T."/>
            <person name="Spagnuolo A."/>
            <person name="Stainier D."/>
            <person name="Suzuki M.M."/>
            <person name="Tassy O."/>
            <person name="Takatori N."/>
            <person name="Tokuoka M."/>
            <person name="Yagi K."/>
            <person name="Yoshizaki F."/>
            <person name="Wada S."/>
            <person name="Zhang C."/>
            <person name="Hyatt P.D."/>
            <person name="Larimer F."/>
            <person name="Detter C."/>
            <person name="Doggett N."/>
            <person name="Glavina T."/>
            <person name="Hawkins T."/>
            <person name="Richardson P."/>
            <person name="Lucas S."/>
            <person name="Kohara Y."/>
            <person name="Levine M."/>
            <person name="Satoh N."/>
            <person name="Rokhsar D.S."/>
        </authorList>
    </citation>
    <scope>NUCLEOTIDE SEQUENCE [LARGE SCALE GENOMIC DNA]</scope>
</reference>
<dbReference type="Pfam" id="PF08357">
    <property type="entry name" value="SEFIR"/>
    <property type="match status" value="1"/>
</dbReference>
<reference evidence="2" key="3">
    <citation type="submission" date="2025-09" db="UniProtKB">
        <authorList>
            <consortium name="Ensembl"/>
        </authorList>
    </citation>
    <scope>IDENTIFICATION</scope>
</reference>
<dbReference type="AlphaFoldDB" id="F6SCS5"/>
<dbReference type="InterPro" id="IPR013568">
    <property type="entry name" value="SEFIR_dom"/>
</dbReference>
<dbReference type="Proteomes" id="UP000008144">
    <property type="component" value="Unassembled WGS sequence"/>
</dbReference>
<organism evidence="2 3">
    <name type="scientific">Ciona intestinalis</name>
    <name type="common">Transparent sea squirt</name>
    <name type="synonym">Ascidia intestinalis</name>
    <dbReference type="NCBI Taxonomy" id="7719"/>
    <lineage>
        <taxon>Eukaryota</taxon>
        <taxon>Metazoa</taxon>
        <taxon>Chordata</taxon>
        <taxon>Tunicata</taxon>
        <taxon>Ascidiacea</taxon>
        <taxon>Phlebobranchia</taxon>
        <taxon>Cionidae</taxon>
        <taxon>Ciona</taxon>
    </lineage>
</organism>
<dbReference type="InParanoid" id="F6SCS5"/>
<name>F6SCS5_CIOIN</name>